<gene>
    <name evidence="1" type="ORF">CEXT_329181</name>
</gene>
<comment type="caution">
    <text evidence="1">The sequence shown here is derived from an EMBL/GenBank/DDBJ whole genome shotgun (WGS) entry which is preliminary data.</text>
</comment>
<dbReference type="AlphaFoldDB" id="A0AAV4U817"/>
<keyword evidence="2" id="KW-1185">Reference proteome</keyword>
<reference evidence="1 2" key="1">
    <citation type="submission" date="2021-06" db="EMBL/GenBank/DDBJ databases">
        <title>Caerostris extrusa draft genome.</title>
        <authorList>
            <person name="Kono N."/>
            <person name="Arakawa K."/>
        </authorList>
    </citation>
    <scope>NUCLEOTIDE SEQUENCE [LARGE SCALE GENOMIC DNA]</scope>
</reference>
<name>A0AAV4U817_CAEEX</name>
<protein>
    <submittedName>
        <fullName evidence="1">Uncharacterized protein</fullName>
    </submittedName>
</protein>
<dbReference type="Proteomes" id="UP001054945">
    <property type="component" value="Unassembled WGS sequence"/>
</dbReference>
<evidence type="ECO:0000313" key="1">
    <source>
        <dbReference type="EMBL" id="GIY53840.1"/>
    </source>
</evidence>
<organism evidence="1 2">
    <name type="scientific">Caerostris extrusa</name>
    <name type="common">Bark spider</name>
    <name type="synonym">Caerostris bankana</name>
    <dbReference type="NCBI Taxonomy" id="172846"/>
    <lineage>
        <taxon>Eukaryota</taxon>
        <taxon>Metazoa</taxon>
        <taxon>Ecdysozoa</taxon>
        <taxon>Arthropoda</taxon>
        <taxon>Chelicerata</taxon>
        <taxon>Arachnida</taxon>
        <taxon>Araneae</taxon>
        <taxon>Araneomorphae</taxon>
        <taxon>Entelegynae</taxon>
        <taxon>Araneoidea</taxon>
        <taxon>Araneidae</taxon>
        <taxon>Caerostris</taxon>
    </lineage>
</organism>
<evidence type="ECO:0000313" key="2">
    <source>
        <dbReference type="Proteomes" id="UP001054945"/>
    </source>
</evidence>
<sequence>MRRKFPRKINTTRAAIVVSLCENVDRPQARVPQDKNTAIDRTGAKLRRQKVPLLGCLFPSDSSPAREGLLAEDFQKGEIYFWFARKGEGEKRCSCEEQANGLRSLEFYSYFGMILPRSVCVLWQPRCSLAPLASCDAGLALGILECRGCAFGPPAELKRTRPHRRPSPIAPLRK</sequence>
<accession>A0AAV4U817</accession>
<proteinExistence type="predicted"/>
<dbReference type="EMBL" id="BPLR01012415">
    <property type="protein sequence ID" value="GIY53840.1"/>
    <property type="molecule type" value="Genomic_DNA"/>
</dbReference>